<sequence length="94" mass="10124">MREARRSLGWLWRARSERGHPLKPGGVLVVLCSKLGHPLKPGRALVVLCSELGHPLKPGGVLAVVVSRARRHPLESAGVCRAGLVVLSRAQRLA</sequence>
<dbReference type="Proteomes" id="UP000676967">
    <property type="component" value="Chromosome"/>
</dbReference>
<dbReference type="EMBL" id="AP023356">
    <property type="protein sequence ID" value="BCJ42739.1"/>
    <property type="molecule type" value="Genomic_DNA"/>
</dbReference>
<name>A0ABM7LTT7_9ACTN</name>
<keyword evidence="2" id="KW-1185">Reference proteome</keyword>
<accession>A0ABM7LTT7</accession>
<evidence type="ECO:0008006" key="3">
    <source>
        <dbReference type="Google" id="ProtNLM"/>
    </source>
</evidence>
<gene>
    <name evidence="1" type="ORF">Aiant_33960</name>
</gene>
<evidence type="ECO:0000313" key="1">
    <source>
        <dbReference type="EMBL" id="BCJ42739.1"/>
    </source>
</evidence>
<protein>
    <recommendedName>
        <fullName evidence="3">Methyltransferase</fullName>
    </recommendedName>
</protein>
<organism evidence="1 2">
    <name type="scientific">Actinoplanes ianthinogenes</name>
    <dbReference type="NCBI Taxonomy" id="122358"/>
    <lineage>
        <taxon>Bacteria</taxon>
        <taxon>Bacillati</taxon>
        <taxon>Actinomycetota</taxon>
        <taxon>Actinomycetes</taxon>
        <taxon>Micromonosporales</taxon>
        <taxon>Micromonosporaceae</taxon>
        <taxon>Actinoplanes</taxon>
    </lineage>
</organism>
<evidence type="ECO:0000313" key="2">
    <source>
        <dbReference type="Proteomes" id="UP000676967"/>
    </source>
</evidence>
<proteinExistence type="predicted"/>
<reference evidence="1 2" key="1">
    <citation type="submission" date="2020-08" db="EMBL/GenBank/DDBJ databases">
        <title>Whole genome shotgun sequence of Actinoplanes ianthinogenes NBRC 13996.</title>
        <authorList>
            <person name="Komaki H."/>
            <person name="Tamura T."/>
        </authorList>
    </citation>
    <scope>NUCLEOTIDE SEQUENCE [LARGE SCALE GENOMIC DNA]</scope>
    <source>
        <strain evidence="1 2">NBRC 13996</strain>
    </source>
</reference>